<keyword evidence="2" id="KW-1185">Reference proteome</keyword>
<reference evidence="1 2" key="1">
    <citation type="submission" date="2023-12" db="EMBL/GenBank/DDBJ databases">
        <title>Blastococcus brunescens sp. nov., an actonobacterium isolated from sandstone collected in sahara desert.</title>
        <authorList>
            <person name="Gtari M."/>
            <person name="Ghodhbane F."/>
        </authorList>
    </citation>
    <scope>NUCLEOTIDE SEQUENCE [LARGE SCALE GENOMIC DNA]</scope>
    <source>
        <strain evidence="1 2">BMG 8361</strain>
    </source>
</reference>
<dbReference type="EMBL" id="CP141261">
    <property type="protein sequence ID" value="WRL65934.1"/>
    <property type="molecule type" value="Genomic_DNA"/>
</dbReference>
<dbReference type="RefSeq" id="WP_324277251.1">
    <property type="nucleotide sequence ID" value="NZ_CP141261.1"/>
</dbReference>
<proteinExistence type="predicted"/>
<accession>A0ABZ1B556</accession>
<organism evidence="1 2">
    <name type="scientific">Blastococcus brunescens</name>
    <dbReference type="NCBI Taxonomy" id="1564165"/>
    <lineage>
        <taxon>Bacteria</taxon>
        <taxon>Bacillati</taxon>
        <taxon>Actinomycetota</taxon>
        <taxon>Actinomycetes</taxon>
        <taxon>Geodermatophilales</taxon>
        <taxon>Geodermatophilaceae</taxon>
        <taxon>Blastococcus</taxon>
    </lineage>
</organism>
<protein>
    <submittedName>
        <fullName evidence="1">Uncharacterized protein</fullName>
    </submittedName>
</protein>
<gene>
    <name evidence="1" type="ORF">U6N30_10485</name>
</gene>
<evidence type="ECO:0000313" key="1">
    <source>
        <dbReference type="EMBL" id="WRL65934.1"/>
    </source>
</evidence>
<sequence length="63" mass="6835">MTERPWRPASVPPAAVDLLQFALWRSADLQPEDLLRALALVPAARAEVDQLGPGCCSPPEQRG</sequence>
<name>A0ABZ1B556_9ACTN</name>
<dbReference type="Proteomes" id="UP001324287">
    <property type="component" value="Chromosome"/>
</dbReference>
<evidence type="ECO:0000313" key="2">
    <source>
        <dbReference type="Proteomes" id="UP001324287"/>
    </source>
</evidence>